<keyword evidence="2" id="KW-1185">Reference proteome</keyword>
<accession>A0AAU9K1X5</accession>
<dbReference type="Gene3D" id="3.30.900.10">
    <property type="entry name" value="HORMA domain"/>
    <property type="match status" value="1"/>
</dbReference>
<proteinExistence type="predicted"/>
<protein>
    <recommendedName>
        <fullName evidence="3">Autophagy-related protein 13</fullName>
    </recommendedName>
</protein>
<dbReference type="InterPro" id="IPR036570">
    <property type="entry name" value="HORMA_dom_sf"/>
</dbReference>
<dbReference type="Proteomes" id="UP001162131">
    <property type="component" value="Unassembled WGS sequence"/>
</dbReference>
<sequence>MESPRHWYCLLGELLIKAIEGILSFRIFHPELHRSRSTDQNIVLQTQINEFSGIRESDIVCTIDNPWSFCLNILLDGTQIEQWQFSFNIIDKHPFTDIYTQASVALRSILVLAQILPGFALFRKRKLITYSLREASDWSHHQKDKYRLTLLKCPAGSLYVEVKYNRTPEVLPLPRVPGIHGASTPPAIEWACISTPASPELRSISPPYSPLGENILDDSIEILPEFLLDPKPNEKFEGKKRRENYDCSLDAECQNIMKNIDSILQEIQETEEVLKNYYYFLGMFYKD</sequence>
<evidence type="ECO:0000313" key="2">
    <source>
        <dbReference type="Proteomes" id="UP001162131"/>
    </source>
</evidence>
<dbReference type="AlphaFoldDB" id="A0AAU9K1X5"/>
<reference evidence="1" key="1">
    <citation type="submission" date="2021-09" db="EMBL/GenBank/DDBJ databases">
        <authorList>
            <consortium name="AG Swart"/>
            <person name="Singh M."/>
            <person name="Singh A."/>
            <person name="Seah K."/>
            <person name="Emmerich C."/>
        </authorList>
    </citation>
    <scope>NUCLEOTIDE SEQUENCE</scope>
    <source>
        <strain evidence="1">ATCC30299</strain>
    </source>
</reference>
<dbReference type="EMBL" id="CAJZBQ010000056">
    <property type="protein sequence ID" value="CAG9333561.1"/>
    <property type="molecule type" value="Genomic_DNA"/>
</dbReference>
<comment type="caution">
    <text evidence="1">The sequence shown here is derived from an EMBL/GenBank/DDBJ whole genome shotgun (WGS) entry which is preliminary data.</text>
</comment>
<organism evidence="1 2">
    <name type="scientific">Blepharisma stoltei</name>
    <dbReference type="NCBI Taxonomy" id="1481888"/>
    <lineage>
        <taxon>Eukaryota</taxon>
        <taxon>Sar</taxon>
        <taxon>Alveolata</taxon>
        <taxon>Ciliophora</taxon>
        <taxon>Postciliodesmatophora</taxon>
        <taxon>Heterotrichea</taxon>
        <taxon>Heterotrichida</taxon>
        <taxon>Blepharismidae</taxon>
        <taxon>Blepharisma</taxon>
    </lineage>
</organism>
<gene>
    <name evidence="1" type="ORF">BSTOLATCC_MIC58371</name>
</gene>
<evidence type="ECO:0008006" key="3">
    <source>
        <dbReference type="Google" id="ProtNLM"/>
    </source>
</evidence>
<name>A0AAU9K1X5_9CILI</name>
<evidence type="ECO:0000313" key="1">
    <source>
        <dbReference type="EMBL" id="CAG9333561.1"/>
    </source>
</evidence>